<evidence type="ECO:0000256" key="8">
    <source>
        <dbReference type="ARBA" id="ARBA00023047"/>
    </source>
</evidence>
<evidence type="ECO:0000256" key="4">
    <source>
        <dbReference type="ARBA" id="ARBA00022475"/>
    </source>
</evidence>
<keyword evidence="13" id="KW-1185">Reference proteome</keyword>
<sequence length="263" mass="29347">MKKRTPWQIQRAVIFALLMRELKTRFGTHWTGVVWLLGTPIAQVGVLVGFNAFLRGRLHEGLYPYAVFLMVALMPFRLCTGLWSQLMGAAKANQGLFNYRQVVPMDAFISRAILELVLNIVIFAISMLILARLGLPHTWPDRLLYLIVVWAIYFFFGVGMGLLLAGLSGPMPRLGTLVNLISMPLYMLSGVVFAFHAPTPDINAVLLLNPLMHLVECGREAYLAGYHPGQGINLAYPAMWALTLCFLGMGICRIRRQELAAGE</sequence>
<feature type="domain" description="ABC-2 type transporter transmembrane" evidence="11">
    <location>
        <begin position="14"/>
        <end position="221"/>
    </location>
</feature>
<evidence type="ECO:0000256" key="2">
    <source>
        <dbReference type="ARBA" id="ARBA00007783"/>
    </source>
</evidence>
<reference evidence="12 13" key="1">
    <citation type="submission" date="2022-06" db="EMBL/GenBank/DDBJ databases">
        <title>Ideonella sp. NS12-5 Genome sequencing and assembly.</title>
        <authorList>
            <person name="Jung Y."/>
        </authorList>
    </citation>
    <scope>NUCLEOTIDE SEQUENCE [LARGE SCALE GENOMIC DNA]</scope>
    <source>
        <strain evidence="12 13">NS12-5</strain>
    </source>
</reference>
<feature type="transmembrane region" description="Helical" evidence="10">
    <location>
        <begin position="33"/>
        <end position="53"/>
    </location>
</feature>
<keyword evidence="9 10" id="KW-0472">Membrane</keyword>
<feature type="transmembrane region" description="Helical" evidence="10">
    <location>
        <begin position="65"/>
        <end position="87"/>
    </location>
</feature>
<gene>
    <name evidence="12" type="ORF">M0L44_19790</name>
</gene>
<keyword evidence="5" id="KW-0762">Sugar transport</keyword>
<comment type="caution">
    <text evidence="12">The sequence shown here is derived from an EMBL/GenBank/DDBJ whole genome shotgun (WGS) entry which is preliminary data.</text>
</comment>
<comment type="subcellular location">
    <subcellularLocation>
        <location evidence="1">Cell membrane</location>
        <topology evidence="1">Multi-pass membrane protein</topology>
    </subcellularLocation>
</comment>
<evidence type="ECO:0000256" key="1">
    <source>
        <dbReference type="ARBA" id="ARBA00004651"/>
    </source>
</evidence>
<organism evidence="12 13">
    <name type="scientific">Ideonella oryzae</name>
    <dbReference type="NCBI Taxonomy" id="2937441"/>
    <lineage>
        <taxon>Bacteria</taxon>
        <taxon>Pseudomonadati</taxon>
        <taxon>Pseudomonadota</taxon>
        <taxon>Betaproteobacteria</taxon>
        <taxon>Burkholderiales</taxon>
        <taxon>Sphaerotilaceae</taxon>
        <taxon>Ideonella</taxon>
    </lineage>
</organism>
<dbReference type="PRINTS" id="PR00164">
    <property type="entry name" value="ABC2TRNSPORT"/>
</dbReference>
<keyword evidence="6 10" id="KW-0812">Transmembrane</keyword>
<feature type="transmembrane region" description="Helical" evidence="10">
    <location>
        <begin position="143"/>
        <end position="165"/>
    </location>
</feature>
<dbReference type="InterPro" id="IPR013525">
    <property type="entry name" value="ABC2_TM"/>
</dbReference>
<dbReference type="PANTHER" id="PTHR30413">
    <property type="entry name" value="INNER MEMBRANE TRANSPORT PERMEASE"/>
    <property type="match status" value="1"/>
</dbReference>
<feature type="transmembrane region" description="Helical" evidence="10">
    <location>
        <begin position="234"/>
        <end position="252"/>
    </location>
</feature>
<comment type="similarity">
    <text evidence="2">Belongs to the ABC-2 integral membrane protein family.</text>
</comment>
<feature type="transmembrane region" description="Helical" evidence="10">
    <location>
        <begin position="108"/>
        <end position="131"/>
    </location>
</feature>
<evidence type="ECO:0000313" key="13">
    <source>
        <dbReference type="Proteomes" id="UP001204851"/>
    </source>
</evidence>
<evidence type="ECO:0000259" key="11">
    <source>
        <dbReference type="Pfam" id="PF01061"/>
    </source>
</evidence>
<proteinExistence type="inferred from homology"/>
<keyword evidence="8" id="KW-0625">Polysaccharide transport</keyword>
<evidence type="ECO:0000256" key="9">
    <source>
        <dbReference type="ARBA" id="ARBA00023136"/>
    </source>
</evidence>
<dbReference type="PANTHER" id="PTHR30413:SF10">
    <property type="entry name" value="CAPSULE POLYSACCHARIDE EXPORT INNER-MEMBRANE PROTEIN CTRC"/>
    <property type="match status" value="1"/>
</dbReference>
<dbReference type="Proteomes" id="UP001204851">
    <property type="component" value="Unassembled WGS sequence"/>
</dbReference>
<evidence type="ECO:0000256" key="3">
    <source>
        <dbReference type="ARBA" id="ARBA00022448"/>
    </source>
</evidence>
<protein>
    <submittedName>
        <fullName evidence="12">ABC transporter permease</fullName>
    </submittedName>
</protein>
<feature type="transmembrane region" description="Helical" evidence="10">
    <location>
        <begin position="177"/>
        <end position="197"/>
    </location>
</feature>
<evidence type="ECO:0000256" key="6">
    <source>
        <dbReference type="ARBA" id="ARBA00022692"/>
    </source>
</evidence>
<evidence type="ECO:0000256" key="10">
    <source>
        <dbReference type="SAM" id="Phobius"/>
    </source>
</evidence>
<dbReference type="InterPro" id="IPR000412">
    <property type="entry name" value="ABC_2_transport"/>
</dbReference>
<name>A0ABT1BRU0_9BURK</name>
<keyword evidence="3" id="KW-0813">Transport</keyword>
<evidence type="ECO:0000313" key="12">
    <source>
        <dbReference type="EMBL" id="MCO5978947.1"/>
    </source>
</evidence>
<dbReference type="EMBL" id="JAMXMC010000014">
    <property type="protein sequence ID" value="MCO5978947.1"/>
    <property type="molecule type" value="Genomic_DNA"/>
</dbReference>
<keyword evidence="7 10" id="KW-1133">Transmembrane helix</keyword>
<evidence type="ECO:0000256" key="7">
    <source>
        <dbReference type="ARBA" id="ARBA00022989"/>
    </source>
</evidence>
<dbReference type="Pfam" id="PF01061">
    <property type="entry name" value="ABC2_membrane"/>
    <property type="match status" value="1"/>
</dbReference>
<dbReference type="RefSeq" id="WP_252771907.1">
    <property type="nucleotide sequence ID" value="NZ_JAMXMC010000014.1"/>
</dbReference>
<keyword evidence="4" id="KW-1003">Cell membrane</keyword>
<evidence type="ECO:0000256" key="5">
    <source>
        <dbReference type="ARBA" id="ARBA00022597"/>
    </source>
</evidence>
<accession>A0ABT1BRU0</accession>